<proteinExistence type="predicted"/>
<dbReference type="PANTHER" id="PTHR35046:SF9">
    <property type="entry name" value="RNA-DIRECTED DNA POLYMERASE"/>
    <property type="match status" value="1"/>
</dbReference>
<reference evidence="1" key="1">
    <citation type="submission" date="2018-05" db="EMBL/GenBank/DDBJ databases">
        <title>Draft genome of Mucuna pruriens seed.</title>
        <authorList>
            <person name="Nnadi N.E."/>
            <person name="Vos R."/>
            <person name="Hasami M.H."/>
            <person name="Devisetty U.K."/>
            <person name="Aguiy J.C."/>
        </authorList>
    </citation>
    <scope>NUCLEOTIDE SEQUENCE [LARGE SCALE GENOMIC DNA]</scope>
    <source>
        <strain evidence="1">JCA_2017</strain>
    </source>
</reference>
<evidence type="ECO:0000313" key="1">
    <source>
        <dbReference type="EMBL" id="RDX85651.1"/>
    </source>
</evidence>
<sequence>MGAKPRDNLPSFEGKTHSSSNSCFAKLFKIGSCSSKKGTQLLTLALHTWQHYLFPKEFVIHNDNEALKHLRGQEQFPYVIKHTQGKMNVVANALSRRHALKALL</sequence>
<dbReference type="PANTHER" id="PTHR35046">
    <property type="entry name" value="ZINC KNUCKLE (CCHC-TYPE) FAMILY PROTEIN"/>
    <property type="match status" value="1"/>
</dbReference>
<gene>
    <name evidence="1" type="ORF">CR513_33132</name>
</gene>
<accession>A0A371G5A2</accession>
<evidence type="ECO:0008006" key="3">
    <source>
        <dbReference type="Google" id="ProtNLM"/>
    </source>
</evidence>
<keyword evidence="2" id="KW-1185">Reference proteome</keyword>
<comment type="caution">
    <text evidence="1">The sequence shown here is derived from an EMBL/GenBank/DDBJ whole genome shotgun (WGS) entry which is preliminary data.</text>
</comment>
<dbReference type="OrthoDB" id="1719576at2759"/>
<dbReference type="EMBL" id="QJKJ01006740">
    <property type="protein sequence ID" value="RDX85651.1"/>
    <property type="molecule type" value="Genomic_DNA"/>
</dbReference>
<feature type="non-terminal residue" evidence="1">
    <location>
        <position position="1"/>
    </location>
</feature>
<dbReference type="AlphaFoldDB" id="A0A371G5A2"/>
<name>A0A371G5A2_MUCPR</name>
<protein>
    <recommendedName>
        <fullName evidence="3">Reverse transcriptase RNase H-like domain-containing protein</fullName>
    </recommendedName>
</protein>
<evidence type="ECO:0000313" key="2">
    <source>
        <dbReference type="Proteomes" id="UP000257109"/>
    </source>
</evidence>
<dbReference type="Proteomes" id="UP000257109">
    <property type="component" value="Unassembled WGS sequence"/>
</dbReference>
<organism evidence="1 2">
    <name type="scientific">Mucuna pruriens</name>
    <name type="common">Velvet bean</name>
    <name type="synonym">Dolichos pruriens</name>
    <dbReference type="NCBI Taxonomy" id="157652"/>
    <lineage>
        <taxon>Eukaryota</taxon>
        <taxon>Viridiplantae</taxon>
        <taxon>Streptophyta</taxon>
        <taxon>Embryophyta</taxon>
        <taxon>Tracheophyta</taxon>
        <taxon>Spermatophyta</taxon>
        <taxon>Magnoliopsida</taxon>
        <taxon>eudicotyledons</taxon>
        <taxon>Gunneridae</taxon>
        <taxon>Pentapetalae</taxon>
        <taxon>rosids</taxon>
        <taxon>fabids</taxon>
        <taxon>Fabales</taxon>
        <taxon>Fabaceae</taxon>
        <taxon>Papilionoideae</taxon>
        <taxon>50 kb inversion clade</taxon>
        <taxon>NPAAA clade</taxon>
        <taxon>indigoferoid/millettioid clade</taxon>
        <taxon>Phaseoleae</taxon>
        <taxon>Mucuna</taxon>
    </lineage>
</organism>